<keyword evidence="3" id="KW-1185">Reference proteome</keyword>
<dbReference type="Pfam" id="PF20598">
    <property type="entry name" value="DUF6795"/>
    <property type="match status" value="1"/>
</dbReference>
<gene>
    <name evidence="2" type="ORF">QWY20_12565</name>
</gene>
<feature type="domain" description="DUF6795" evidence="1">
    <location>
        <begin position="46"/>
        <end position="146"/>
    </location>
</feature>
<name>A0ABU7J8F3_9GAMM</name>
<dbReference type="RefSeq" id="WP_330129357.1">
    <property type="nucleotide sequence ID" value="NZ_JAUHLI010000012.1"/>
</dbReference>
<dbReference type="InterPro" id="IPR046474">
    <property type="entry name" value="DUF6795"/>
</dbReference>
<proteinExistence type="predicted"/>
<reference evidence="2 3" key="1">
    <citation type="submission" date="2023-07" db="EMBL/GenBank/DDBJ databases">
        <title>Alkalimonas sp., MEB108 novel, alkaliphilic bacterium isolated from Lonar Lake, India.</title>
        <authorList>
            <person name="Joshi A."/>
            <person name="Thite S."/>
        </authorList>
    </citation>
    <scope>NUCLEOTIDE SEQUENCE [LARGE SCALE GENOMIC DNA]</scope>
    <source>
        <strain evidence="2 3">MEB108</strain>
    </source>
</reference>
<dbReference type="SUPFAM" id="SSF49464">
    <property type="entry name" value="Carboxypeptidase regulatory domain-like"/>
    <property type="match status" value="1"/>
</dbReference>
<evidence type="ECO:0000313" key="3">
    <source>
        <dbReference type="Proteomes" id="UP001336314"/>
    </source>
</evidence>
<dbReference type="EMBL" id="JAUHLI010000012">
    <property type="protein sequence ID" value="MEE2002287.1"/>
    <property type="molecule type" value="Genomic_DNA"/>
</dbReference>
<comment type="caution">
    <text evidence="2">The sequence shown here is derived from an EMBL/GenBank/DDBJ whole genome shotgun (WGS) entry which is preliminary data.</text>
</comment>
<dbReference type="Proteomes" id="UP001336314">
    <property type="component" value="Unassembled WGS sequence"/>
</dbReference>
<evidence type="ECO:0000259" key="1">
    <source>
        <dbReference type="Pfam" id="PF20598"/>
    </source>
</evidence>
<organism evidence="2 3">
    <name type="scientific">Alkalimonas cellulosilytica</name>
    <dbReference type="NCBI Taxonomy" id="3058395"/>
    <lineage>
        <taxon>Bacteria</taxon>
        <taxon>Pseudomonadati</taxon>
        <taxon>Pseudomonadota</taxon>
        <taxon>Gammaproteobacteria</taxon>
        <taxon>Alkalimonas</taxon>
    </lineage>
</organism>
<dbReference type="InterPro" id="IPR008969">
    <property type="entry name" value="CarboxyPept-like_regulatory"/>
</dbReference>
<evidence type="ECO:0000313" key="2">
    <source>
        <dbReference type="EMBL" id="MEE2002287.1"/>
    </source>
</evidence>
<sequence length="184" mass="20849">MLEWQRIDKKPAIAGLALILLMFTTHVEAGVFGWFKKTELELSPEVNGTVTLHNKPVAGATVHRYLTYSDKKFNDSAITDEQGHFQLPVKIAKLRVSPMFDTTVTQTLVVEHANSRTEIWAAANLNTLNYDSIRQLLSSMQCELTSPDMRLEIPMRNPQSPPLGVVSICTFEHDEIILEKELWK</sequence>
<accession>A0ABU7J8F3</accession>
<protein>
    <submittedName>
        <fullName evidence="2">Carboxypeptidase-like regulatory domain-containing protein</fullName>
    </submittedName>
</protein>